<evidence type="ECO:0000313" key="3">
    <source>
        <dbReference type="Proteomes" id="UP000187941"/>
    </source>
</evidence>
<dbReference type="OrthoDB" id="964368at2"/>
<sequence length="68" mass="7270">MITIRNKYLLAAAGFWLLGLIFVLIGAAGRSNQWDSAGTLLTIGILAQAIGFGLLGFVLMQAVFSKKK</sequence>
<evidence type="ECO:0000313" key="2">
    <source>
        <dbReference type="EMBL" id="AQG81165.1"/>
    </source>
</evidence>
<gene>
    <name evidence="2" type="ORF">AWR27_18675</name>
</gene>
<keyword evidence="1" id="KW-0812">Transmembrane</keyword>
<organism evidence="2 3">
    <name type="scientific">Spirosoma montaniterrae</name>
    <dbReference type="NCBI Taxonomy" id="1178516"/>
    <lineage>
        <taxon>Bacteria</taxon>
        <taxon>Pseudomonadati</taxon>
        <taxon>Bacteroidota</taxon>
        <taxon>Cytophagia</taxon>
        <taxon>Cytophagales</taxon>
        <taxon>Cytophagaceae</taxon>
        <taxon>Spirosoma</taxon>
    </lineage>
</organism>
<dbReference type="RefSeq" id="WP_077132628.1">
    <property type="nucleotide sequence ID" value="NZ_CP014263.1"/>
</dbReference>
<keyword evidence="1" id="KW-1133">Transmembrane helix</keyword>
<dbReference type="EMBL" id="CP014263">
    <property type="protein sequence ID" value="AQG81165.1"/>
    <property type="molecule type" value="Genomic_DNA"/>
</dbReference>
<name>A0A1P9X0Q4_9BACT</name>
<feature type="transmembrane region" description="Helical" evidence="1">
    <location>
        <begin position="40"/>
        <end position="64"/>
    </location>
</feature>
<dbReference type="AlphaFoldDB" id="A0A1P9X0Q4"/>
<accession>A0A1P9X0Q4</accession>
<dbReference type="KEGG" id="smon:AWR27_18675"/>
<evidence type="ECO:0000256" key="1">
    <source>
        <dbReference type="SAM" id="Phobius"/>
    </source>
</evidence>
<reference evidence="2 3" key="1">
    <citation type="submission" date="2016-01" db="EMBL/GenBank/DDBJ databases">
        <authorList>
            <person name="Oliw E.H."/>
        </authorList>
    </citation>
    <scope>NUCLEOTIDE SEQUENCE [LARGE SCALE GENOMIC DNA]</scope>
    <source>
        <strain evidence="2 3">DY10</strain>
    </source>
</reference>
<keyword evidence="1" id="KW-0472">Membrane</keyword>
<protein>
    <submittedName>
        <fullName evidence="2">Uncharacterized protein</fullName>
    </submittedName>
</protein>
<proteinExistence type="predicted"/>
<dbReference type="Proteomes" id="UP000187941">
    <property type="component" value="Chromosome"/>
</dbReference>
<feature type="transmembrane region" description="Helical" evidence="1">
    <location>
        <begin position="7"/>
        <end position="28"/>
    </location>
</feature>
<keyword evidence="3" id="KW-1185">Reference proteome</keyword>